<dbReference type="KEGG" id="vg:63027253"/>
<evidence type="ECO:0000313" key="2">
    <source>
        <dbReference type="EMBL" id="QKY78537.1"/>
    </source>
</evidence>
<organism evidence="2 3">
    <name type="scientific">Gordonia Phage Zitch</name>
    <dbReference type="NCBI Taxonomy" id="2743909"/>
    <lineage>
        <taxon>Viruses</taxon>
        <taxon>Duplodnaviria</taxon>
        <taxon>Heunggongvirae</taxon>
        <taxon>Uroviricota</taxon>
        <taxon>Caudoviricetes</taxon>
        <taxon>Stackebrandtviridae</taxon>
        <taxon>Schenleyvirinae</taxon>
        <taxon>Zitchvirus</taxon>
        <taxon>Zitchvirus zitch</taxon>
    </lineage>
</organism>
<reference evidence="2 3" key="1">
    <citation type="submission" date="2020-05" db="EMBL/GenBank/DDBJ databases">
        <authorList>
            <person name="Mick M."/>
            <person name="Mijatovic I."/>
            <person name="Miller A.J."/>
            <person name="Stuckman S.A."/>
            <person name="Volas E.M."/>
            <person name="Daniels C.J."/>
            <person name="Breitenberger C.A."/>
            <person name="Ball S.L."/>
            <person name="Garlena R.A."/>
            <person name="Russell D.A."/>
            <person name="Pope W.H."/>
            <person name="Jacobs-Sera D."/>
            <person name="Hatfull G.F."/>
        </authorList>
    </citation>
    <scope>NUCLEOTIDE SEQUENCE [LARGE SCALE GENOMIC DNA]</scope>
</reference>
<gene>
    <name evidence="2" type="primary">42</name>
    <name evidence="2" type="ORF">SEA_ZITCH_42</name>
</gene>
<protein>
    <submittedName>
        <fullName evidence="2">Uncharacterized protein</fullName>
    </submittedName>
</protein>
<evidence type="ECO:0000256" key="1">
    <source>
        <dbReference type="SAM" id="MobiDB-lite"/>
    </source>
</evidence>
<dbReference type="GeneID" id="63027253"/>
<keyword evidence="3" id="KW-1185">Reference proteome</keyword>
<dbReference type="RefSeq" id="YP_010002700.1">
    <property type="nucleotide sequence ID" value="NC_053247.1"/>
</dbReference>
<dbReference type="EMBL" id="MT498036">
    <property type="protein sequence ID" value="QKY78537.1"/>
    <property type="molecule type" value="Genomic_DNA"/>
</dbReference>
<name>A0A7G3WHW7_9CAUD</name>
<sequence length="68" mass="7551">MRDALRPRDPQGTARGEERANLFILGMRSTHAREGALCRSPMAAIAGPGSHPDSRSEARRVQHRRLFA</sequence>
<evidence type="ECO:0000313" key="3">
    <source>
        <dbReference type="Proteomes" id="UP000516468"/>
    </source>
</evidence>
<proteinExistence type="predicted"/>
<accession>A0A7G3WHW7</accession>
<feature type="region of interest" description="Disordered" evidence="1">
    <location>
        <begin position="44"/>
        <end position="68"/>
    </location>
</feature>
<dbReference type="Proteomes" id="UP000516468">
    <property type="component" value="Segment"/>
</dbReference>